<keyword evidence="6" id="KW-1185">Reference proteome</keyword>
<gene>
    <name evidence="5" type="ORF">C5167_031906</name>
</gene>
<dbReference type="Pfam" id="PF00201">
    <property type="entry name" value="UDPGT"/>
    <property type="match status" value="1"/>
</dbReference>
<evidence type="ECO:0000256" key="1">
    <source>
        <dbReference type="ARBA" id="ARBA00009995"/>
    </source>
</evidence>
<dbReference type="Pfam" id="PF26168">
    <property type="entry name" value="Glyco_transf_N"/>
    <property type="match status" value="1"/>
</dbReference>
<dbReference type="FunFam" id="3.40.50.2000:FF:000057">
    <property type="entry name" value="Glycosyltransferase"/>
    <property type="match status" value="1"/>
</dbReference>
<dbReference type="FunFam" id="3.40.50.2000:FF:000019">
    <property type="entry name" value="Glycosyltransferase"/>
    <property type="match status" value="1"/>
</dbReference>
<reference evidence="5 6" key="1">
    <citation type="journal article" date="2018" name="Science">
        <title>The opium poppy genome and morphinan production.</title>
        <authorList>
            <person name="Guo L."/>
            <person name="Winzer T."/>
            <person name="Yang X."/>
            <person name="Li Y."/>
            <person name="Ning Z."/>
            <person name="He Z."/>
            <person name="Teodor R."/>
            <person name="Lu Y."/>
            <person name="Bowser T.A."/>
            <person name="Graham I.A."/>
            <person name="Ye K."/>
        </authorList>
    </citation>
    <scope>NUCLEOTIDE SEQUENCE [LARGE SCALE GENOMIC DNA]</scope>
    <source>
        <strain evidence="6">cv. HN1</strain>
        <tissue evidence="5">Leaves</tissue>
    </source>
</reference>
<dbReference type="OrthoDB" id="5835829at2759"/>
<dbReference type="GO" id="GO:0080043">
    <property type="term" value="F:quercetin 3-O-glucosyltransferase activity"/>
    <property type="evidence" value="ECO:0007669"/>
    <property type="project" value="TreeGrafter"/>
</dbReference>
<accession>A0A4Y7K9Q1</accession>
<protein>
    <recommendedName>
        <fullName evidence="4">Glycosyltransferase N-terminal domain-containing protein</fullName>
    </recommendedName>
</protein>
<dbReference type="GO" id="GO:0080044">
    <property type="term" value="F:quercetin 7-O-glucosyltransferase activity"/>
    <property type="evidence" value="ECO:0007669"/>
    <property type="project" value="TreeGrafter"/>
</dbReference>
<dbReference type="SUPFAM" id="SSF53756">
    <property type="entry name" value="UDP-Glycosyltransferase/glycogen phosphorylase"/>
    <property type="match status" value="1"/>
</dbReference>
<organism evidence="5 6">
    <name type="scientific">Papaver somniferum</name>
    <name type="common">Opium poppy</name>
    <dbReference type="NCBI Taxonomy" id="3469"/>
    <lineage>
        <taxon>Eukaryota</taxon>
        <taxon>Viridiplantae</taxon>
        <taxon>Streptophyta</taxon>
        <taxon>Embryophyta</taxon>
        <taxon>Tracheophyta</taxon>
        <taxon>Spermatophyta</taxon>
        <taxon>Magnoliopsida</taxon>
        <taxon>Ranunculales</taxon>
        <taxon>Papaveraceae</taxon>
        <taxon>Papaveroideae</taxon>
        <taxon>Papaver</taxon>
    </lineage>
</organism>
<dbReference type="Proteomes" id="UP000316621">
    <property type="component" value="Chromosome 7"/>
</dbReference>
<evidence type="ECO:0000313" key="5">
    <source>
        <dbReference type="EMBL" id="RZC68715.1"/>
    </source>
</evidence>
<evidence type="ECO:0000313" key="6">
    <source>
        <dbReference type="Proteomes" id="UP000316621"/>
    </source>
</evidence>
<name>A0A4Y7K9Q1_PAPSO</name>
<keyword evidence="3" id="KW-0808">Transferase</keyword>
<keyword evidence="2" id="KW-0328">Glycosyltransferase</keyword>
<evidence type="ECO:0000256" key="2">
    <source>
        <dbReference type="ARBA" id="ARBA00022676"/>
    </source>
</evidence>
<sequence length="463" mass="51489">MEVNYGNHVLVVPYPSQGHINPMLQFSKRLISKGLKITLAITIHVANKMETQINGPVKVEMISDGHDEGGVMQASSPQAYLETFAIVGSQTLTEIIERRSNSGDPVSCVVYDPFLPWALDVTKQFNLMGAAFYTQSCAVSSIYYYVQKGMMKSPATLGEVVSLPGLPPLEFSDLPSFVAGVGPFPALLSTLLEQFHNIDKADWVLFSSFDKLEAEILNFMSKLWKVRAIGPTIPSKYLDKRIEDDEDYGFNLFEPKTSSCMNWLSSKKNNSVVYVSFGSLSAAKQEQMEEIAWTLWECDYNFLWVVKQAEENKIPSEFLEKISTSDKGLMVTWCPQLEVLSHPAVGCFATHCGFNSTLEALSIGVPMIGFPQWTDQPTNAKCIEAMWEVGMRPKVDEEGIARKMEIDLCVREIMGGGEKGKEMRRNASKWKELAKEAMDGGGSSDKNIVELVAQVKLNVIVAK</sequence>
<dbReference type="Gramene" id="RZC68715">
    <property type="protein sequence ID" value="RZC68715"/>
    <property type="gene ID" value="C5167_031906"/>
</dbReference>
<comment type="similarity">
    <text evidence="1">Belongs to the UDP-glycosyltransferase family.</text>
</comment>
<dbReference type="InterPro" id="IPR002213">
    <property type="entry name" value="UDP_glucos_trans"/>
</dbReference>
<proteinExistence type="inferred from homology"/>
<dbReference type="Gene3D" id="3.40.50.2000">
    <property type="entry name" value="Glycogen Phosphorylase B"/>
    <property type="match status" value="2"/>
</dbReference>
<dbReference type="PANTHER" id="PTHR11926:SF1553">
    <property type="entry name" value="GLYCOSYLTRANSFERASE"/>
    <property type="match status" value="1"/>
</dbReference>
<dbReference type="InterPro" id="IPR058980">
    <property type="entry name" value="Glyco_transf_N"/>
</dbReference>
<dbReference type="OMA" id="GESCTEW"/>
<dbReference type="CDD" id="cd03784">
    <property type="entry name" value="GT1_Gtf-like"/>
    <property type="match status" value="1"/>
</dbReference>
<evidence type="ECO:0000256" key="3">
    <source>
        <dbReference type="ARBA" id="ARBA00022679"/>
    </source>
</evidence>
<dbReference type="AlphaFoldDB" id="A0A4Y7K9Q1"/>
<feature type="domain" description="Glycosyltransferase N-terminal" evidence="4">
    <location>
        <begin position="9"/>
        <end position="49"/>
    </location>
</feature>
<evidence type="ECO:0000259" key="4">
    <source>
        <dbReference type="Pfam" id="PF26168"/>
    </source>
</evidence>
<dbReference type="PANTHER" id="PTHR11926">
    <property type="entry name" value="GLUCOSYL/GLUCURONOSYL TRANSFERASES"/>
    <property type="match status" value="1"/>
</dbReference>
<dbReference type="EMBL" id="CM010721">
    <property type="protein sequence ID" value="RZC68715.1"/>
    <property type="molecule type" value="Genomic_DNA"/>
</dbReference>